<proteinExistence type="predicted"/>
<dbReference type="PANTHER" id="PTHR37833">
    <property type="entry name" value="LIPOPROTEIN-RELATED"/>
    <property type="match status" value="1"/>
</dbReference>
<dbReference type="InterPro" id="IPR013783">
    <property type="entry name" value="Ig-like_fold"/>
</dbReference>
<name>A0A7C2K078_9PLAN</name>
<dbReference type="Pfam" id="PF07610">
    <property type="entry name" value="DUF1573"/>
    <property type="match status" value="1"/>
</dbReference>
<reference evidence="1" key="1">
    <citation type="journal article" date="2020" name="mSystems">
        <title>Genome- and Community-Level Interaction Insights into Carbon Utilization and Element Cycling Functions of Hydrothermarchaeota in Hydrothermal Sediment.</title>
        <authorList>
            <person name="Zhou Z."/>
            <person name="Liu Y."/>
            <person name="Xu W."/>
            <person name="Pan J."/>
            <person name="Luo Z.H."/>
            <person name="Li M."/>
        </authorList>
    </citation>
    <scope>NUCLEOTIDE SEQUENCE [LARGE SCALE GENOMIC DNA]</scope>
    <source>
        <strain evidence="1">SpSt-339</strain>
    </source>
</reference>
<evidence type="ECO:0000313" key="1">
    <source>
        <dbReference type="EMBL" id="HEN15539.1"/>
    </source>
</evidence>
<dbReference type="EMBL" id="DSOK01000249">
    <property type="protein sequence ID" value="HEN15539.1"/>
    <property type="molecule type" value="Genomic_DNA"/>
</dbReference>
<dbReference type="Gene3D" id="2.60.40.10">
    <property type="entry name" value="Immunoglobulins"/>
    <property type="match status" value="1"/>
</dbReference>
<accession>A0A7C2K078</accession>
<protein>
    <submittedName>
        <fullName evidence="1">DUF1573 domain-containing protein</fullName>
    </submittedName>
</protein>
<organism evidence="1">
    <name type="scientific">Schlesneria paludicola</name>
    <dbReference type="NCBI Taxonomy" id="360056"/>
    <lineage>
        <taxon>Bacteria</taxon>
        <taxon>Pseudomonadati</taxon>
        <taxon>Planctomycetota</taxon>
        <taxon>Planctomycetia</taxon>
        <taxon>Planctomycetales</taxon>
        <taxon>Planctomycetaceae</taxon>
        <taxon>Schlesneria</taxon>
    </lineage>
</organism>
<gene>
    <name evidence="1" type="ORF">ENQ76_08740</name>
</gene>
<dbReference type="InterPro" id="IPR011467">
    <property type="entry name" value="DUF1573"/>
</dbReference>
<dbReference type="PANTHER" id="PTHR37833:SF1">
    <property type="entry name" value="SIGNAL PEPTIDE PROTEIN"/>
    <property type="match status" value="1"/>
</dbReference>
<comment type="caution">
    <text evidence="1">The sequence shown here is derived from an EMBL/GenBank/DDBJ whole genome shotgun (WGS) entry which is preliminary data.</text>
</comment>
<sequence length="257" mass="28452">MLSSFRGTSILMATLAVVPFLLSVLVHTARPSMPLVIPSPDRPALAFDQYLVDLGEIEPTTEVRGLFHFENRGRTTVEIREVVPSCGCLTPQISSHALAPGEVGRIVLRMQPASELPGRKEYYADVRYSDGQPRETRLTFRLEIPEQHLSVKPKALLVYQSGDQPTMQTLTVTDNRPDPARILGATVNSPFVQVRLQAERQEPGVGRQTEFEIAVSGELPVGEHKALVTIETSDPLSPKLRVPLLLHRRDAIKTPQP</sequence>
<dbReference type="AlphaFoldDB" id="A0A7C2K078"/>